<dbReference type="PANTHER" id="PTHR46796">
    <property type="entry name" value="HTH-TYPE TRANSCRIPTIONAL ACTIVATOR RHAS-RELATED"/>
    <property type="match status" value="1"/>
</dbReference>
<gene>
    <name evidence="6" type="ORF">ACFP0N_24405</name>
</gene>
<evidence type="ECO:0000256" key="3">
    <source>
        <dbReference type="ARBA" id="ARBA00023163"/>
    </source>
</evidence>
<evidence type="ECO:0000313" key="7">
    <source>
        <dbReference type="Proteomes" id="UP001596067"/>
    </source>
</evidence>
<dbReference type="Gene3D" id="1.10.10.60">
    <property type="entry name" value="Homeodomain-like"/>
    <property type="match status" value="1"/>
</dbReference>
<dbReference type="SMART" id="SM00342">
    <property type="entry name" value="HTH_ARAC"/>
    <property type="match status" value="1"/>
</dbReference>
<keyword evidence="3" id="KW-0804">Transcription</keyword>
<dbReference type="PRINTS" id="PR00032">
    <property type="entry name" value="HTHARAC"/>
</dbReference>
<proteinExistence type="predicted"/>
<dbReference type="SUPFAM" id="SSF46689">
    <property type="entry name" value="Homeodomain-like"/>
    <property type="match status" value="1"/>
</dbReference>
<evidence type="ECO:0000256" key="2">
    <source>
        <dbReference type="ARBA" id="ARBA00023125"/>
    </source>
</evidence>
<feature type="region of interest" description="Disordered" evidence="4">
    <location>
        <begin position="321"/>
        <end position="340"/>
    </location>
</feature>
<feature type="domain" description="HTH araC/xylS-type" evidence="5">
    <location>
        <begin position="219"/>
        <end position="320"/>
    </location>
</feature>
<evidence type="ECO:0000313" key="6">
    <source>
        <dbReference type="EMBL" id="MFC5888113.1"/>
    </source>
</evidence>
<dbReference type="PANTHER" id="PTHR46796:SF6">
    <property type="entry name" value="ARAC SUBFAMILY"/>
    <property type="match status" value="1"/>
</dbReference>
<organism evidence="6 7">
    <name type="scientific">Kitasatospora aburaviensis</name>
    <dbReference type="NCBI Taxonomy" id="67265"/>
    <lineage>
        <taxon>Bacteria</taxon>
        <taxon>Bacillati</taxon>
        <taxon>Actinomycetota</taxon>
        <taxon>Actinomycetes</taxon>
        <taxon>Kitasatosporales</taxon>
        <taxon>Streptomycetaceae</taxon>
        <taxon>Kitasatospora</taxon>
    </lineage>
</organism>
<dbReference type="RefSeq" id="WP_345329117.1">
    <property type="nucleotide sequence ID" value="NZ_BAAAVH010000069.1"/>
</dbReference>
<dbReference type="Proteomes" id="UP001596067">
    <property type="component" value="Unassembled WGS sequence"/>
</dbReference>
<dbReference type="EMBL" id="JBHSOD010000035">
    <property type="protein sequence ID" value="MFC5888113.1"/>
    <property type="molecule type" value="Genomic_DNA"/>
</dbReference>
<accession>A0ABW1F462</accession>
<dbReference type="InterPro" id="IPR018060">
    <property type="entry name" value="HTH_AraC"/>
</dbReference>
<feature type="compositionally biased region" description="Polar residues" evidence="4">
    <location>
        <begin position="331"/>
        <end position="340"/>
    </location>
</feature>
<keyword evidence="2" id="KW-0238">DNA-binding</keyword>
<keyword evidence="1" id="KW-0805">Transcription regulation</keyword>
<reference evidence="7" key="1">
    <citation type="journal article" date="2019" name="Int. J. Syst. Evol. Microbiol.">
        <title>The Global Catalogue of Microorganisms (GCM) 10K type strain sequencing project: providing services to taxonomists for standard genome sequencing and annotation.</title>
        <authorList>
            <consortium name="The Broad Institute Genomics Platform"/>
            <consortium name="The Broad Institute Genome Sequencing Center for Infectious Disease"/>
            <person name="Wu L."/>
            <person name="Ma J."/>
        </authorList>
    </citation>
    <scope>NUCLEOTIDE SEQUENCE [LARGE SCALE GENOMIC DNA]</scope>
    <source>
        <strain evidence="7">CGMCC 4.1469</strain>
    </source>
</reference>
<dbReference type="Pfam" id="PF14525">
    <property type="entry name" value="AraC_binding_2"/>
    <property type="match status" value="1"/>
</dbReference>
<name>A0ABW1F462_9ACTN</name>
<dbReference type="InterPro" id="IPR035418">
    <property type="entry name" value="AraC-bd_2"/>
</dbReference>
<comment type="caution">
    <text evidence="6">The sequence shown here is derived from an EMBL/GenBank/DDBJ whole genome shotgun (WGS) entry which is preliminary data.</text>
</comment>
<dbReference type="PROSITE" id="PS01124">
    <property type="entry name" value="HTH_ARAC_FAMILY_2"/>
    <property type="match status" value="1"/>
</dbReference>
<evidence type="ECO:0000256" key="4">
    <source>
        <dbReference type="SAM" id="MobiDB-lite"/>
    </source>
</evidence>
<dbReference type="Pfam" id="PF12833">
    <property type="entry name" value="HTH_18"/>
    <property type="match status" value="1"/>
</dbReference>
<keyword evidence="7" id="KW-1185">Reference proteome</keyword>
<sequence>MIESVFSTDDLPKADRWTSWYETGTKCPLPMLSRSDRQDDFRGSVRVLGLGSVQISTLTYSPLQVIRTPELIRQSDPGMLYFALHRRGQIGVAQAGREAVLGSQSLVYYDTSRPFTAWATAGHGSVAGCVILQVPREFFPISTKVLSPLVAVRLPTGDGLGALFTHHVDQLVKNASSYTPADAVRLAAITVDLSAALYAHELEDTGSLPPETHRQALQAQIHEFIRQRLGDPALSPDSIAAAHRISSRHLYNLFRDQGLTVADWIRRCRLERCRHDLADPDVRSRPIHATAARWGFTDAATFSRAFRAAYGVSPKEYRDLHQADAVRGPTRSVQDMTRTS</sequence>
<dbReference type="InterPro" id="IPR009057">
    <property type="entry name" value="Homeodomain-like_sf"/>
</dbReference>
<evidence type="ECO:0000256" key="1">
    <source>
        <dbReference type="ARBA" id="ARBA00023015"/>
    </source>
</evidence>
<dbReference type="InterPro" id="IPR050204">
    <property type="entry name" value="AraC_XylS_family_regulators"/>
</dbReference>
<dbReference type="InterPro" id="IPR020449">
    <property type="entry name" value="Tscrpt_reg_AraC-type_HTH"/>
</dbReference>
<protein>
    <submittedName>
        <fullName evidence="6">Helix-turn-helix domain-containing protein</fullName>
    </submittedName>
</protein>
<evidence type="ECO:0000259" key="5">
    <source>
        <dbReference type="PROSITE" id="PS01124"/>
    </source>
</evidence>